<accession>A0A1E4TL61</accession>
<evidence type="ECO:0000259" key="3">
    <source>
        <dbReference type="PROSITE" id="PS50076"/>
    </source>
</evidence>
<keyword evidence="2" id="KW-0812">Transmembrane</keyword>
<dbReference type="CDD" id="cd06257">
    <property type="entry name" value="DnaJ"/>
    <property type="match status" value="1"/>
</dbReference>
<dbReference type="InterPro" id="IPR036869">
    <property type="entry name" value="J_dom_sf"/>
</dbReference>
<dbReference type="AlphaFoldDB" id="A0A1E4TL61"/>
<dbReference type="SUPFAM" id="SSF46565">
    <property type="entry name" value="Chaperone J-domain"/>
    <property type="match status" value="1"/>
</dbReference>
<name>A0A1E4TL61_9ASCO</name>
<evidence type="ECO:0000313" key="5">
    <source>
        <dbReference type="Proteomes" id="UP000095023"/>
    </source>
</evidence>
<dbReference type="Gene3D" id="1.10.287.110">
    <property type="entry name" value="DnaJ domain"/>
    <property type="match status" value="1"/>
</dbReference>
<dbReference type="Proteomes" id="UP000095023">
    <property type="component" value="Unassembled WGS sequence"/>
</dbReference>
<evidence type="ECO:0000256" key="1">
    <source>
        <dbReference type="SAM" id="MobiDB-lite"/>
    </source>
</evidence>
<proteinExistence type="predicted"/>
<feature type="region of interest" description="Disordered" evidence="1">
    <location>
        <begin position="103"/>
        <end position="161"/>
    </location>
</feature>
<dbReference type="InterPro" id="IPR001623">
    <property type="entry name" value="DnaJ_domain"/>
</dbReference>
<dbReference type="Pfam" id="PF00226">
    <property type="entry name" value="DnaJ"/>
    <property type="match status" value="1"/>
</dbReference>
<keyword evidence="2" id="KW-0472">Membrane</keyword>
<reference evidence="5" key="1">
    <citation type="submission" date="2016-02" db="EMBL/GenBank/DDBJ databases">
        <title>Comparative genomics of biotechnologically important yeasts.</title>
        <authorList>
            <consortium name="DOE Joint Genome Institute"/>
            <person name="Riley R."/>
            <person name="Haridas S."/>
            <person name="Wolfe K.H."/>
            <person name="Lopes M.R."/>
            <person name="Hittinger C.T."/>
            <person name="Goker M."/>
            <person name="Salamov A."/>
            <person name="Wisecaver J."/>
            <person name="Long T.M."/>
            <person name="Aerts A.L."/>
            <person name="Barry K."/>
            <person name="Choi C."/>
            <person name="Clum A."/>
            <person name="Coughlan A.Y."/>
            <person name="Deshpande S."/>
            <person name="Douglass A.P."/>
            <person name="Hanson S.J."/>
            <person name="Klenk H.-P."/>
            <person name="Labutti K."/>
            <person name="Lapidus A."/>
            <person name="Lindquist E."/>
            <person name="Lipzen A."/>
            <person name="Meier-Kolthoff J.P."/>
            <person name="Ohm R.A."/>
            <person name="Otillar R.P."/>
            <person name="Pangilinan J."/>
            <person name="Peng Y."/>
            <person name="Rokas A."/>
            <person name="Rosa C.A."/>
            <person name="Scheuner C."/>
            <person name="Sibirny A.A."/>
            <person name="Slot J.C."/>
            <person name="Stielow J.B."/>
            <person name="Sun H."/>
            <person name="Kurtzman C.P."/>
            <person name="Blackwell M."/>
            <person name="Jeffries T.W."/>
            <person name="Grigoriev I.V."/>
        </authorList>
    </citation>
    <scope>NUCLEOTIDE SEQUENCE [LARGE SCALE GENOMIC DNA]</scope>
    <source>
        <strain evidence="5">NRRL Y-17796</strain>
    </source>
</reference>
<dbReference type="EMBL" id="KV453841">
    <property type="protein sequence ID" value="ODV92495.1"/>
    <property type="molecule type" value="Genomic_DNA"/>
</dbReference>
<dbReference type="PANTHER" id="PTHR24074">
    <property type="entry name" value="CO-CHAPERONE PROTEIN DJLA"/>
    <property type="match status" value="1"/>
</dbReference>
<feature type="transmembrane region" description="Helical" evidence="2">
    <location>
        <begin position="207"/>
        <end position="227"/>
    </location>
</feature>
<keyword evidence="5" id="KW-1185">Reference proteome</keyword>
<dbReference type="PRINTS" id="PR00625">
    <property type="entry name" value="JDOMAIN"/>
</dbReference>
<evidence type="ECO:0000313" key="4">
    <source>
        <dbReference type="EMBL" id="ODV92495.1"/>
    </source>
</evidence>
<dbReference type="OrthoDB" id="10250354at2759"/>
<gene>
    <name evidence="4" type="ORF">CANCADRAFT_1090</name>
</gene>
<protein>
    <recommendedName>
        <fullName evidence="3">J domain-containing protein</fullName>
    </recommendedName>
</protein>
<organism evidence="4 5">
    <name type="scientific">Tortispora caseinolytica NRRL Y-17796</name>
    <dbReference type="NCBI Taxonomy" id="767744"/>
    <lineage>
        <taxon>Eukaryota</taxon>
        <taxon>Fungi</taxon>
        <taxon>Dikarya</taxon>
        <taxon>Ascomycota</taxon>
        <taxon>Saccharomycotina</taxon>
        <taxon>Trigonopsidomycetes</taxon>
        <taxon>Trigonopsidales</taxon>
        <taxon>Trigonopsidaceae</taxon>
        <taxon>Tortispora</taxon>
    </lineage>
</organism>
<dbReference type="SMART" id="SM00271">
    <property type="entry name" value="DnaJ"/>
    <property type="match status" value="1"/>
</dbReference>
<sequence length="229" mass="26851">MDWTRKAWTGFAQGGRCVAHRHYSTESFVDHYKVLQVKPDASVIEIKRQFYKLSQKLHPDKFHSASDEECENAKAQFLRVKESYDVLRDTTKRREYDNANRNRTMRSSYSSGGAHFRNRPTGSTNIFRSRVRRSNTAYTSSGKERPKYSPSGPEWSQGKPLDYSSESVPHFDYDRHFKQHYHRERTLKDKHDIRREQERRSEKHDGLMRFITGSSVLFLTALIALIGGK</sequence>
<feature type="domain" description="J" evidence="3">
    <location>
        <begin position="30"/>
        <end position="100"/>
    </location>
</feature>
<keyword evidence="2" id="KW-1133">Transmembrane helix</keyword>
<evidence type="ECO:0000256" key="2">
    <source>
        <dbReference type="SAM" id="Phobius"/>
    </source>
</evidence>
<dbReference type="PROSITE" id="PS50076">
    <property type="entry name" value="DNAJ_2"/>
    <property type="match status" value="1"/>
</dbReference>
<dbReference type="InterPro" id="IPR050817">
    <property type="entry name" value="DjlA_DnaK_co-chaperone"/>
</dbReference>